<proteinExistence type="predicted"/>
<dbReference type="STRING" id="1871336.BBG48_05150"/>
<dbReference type="AlphaFoldDB" id="A0A371IJU6"/>
<dbReference type="EMBL" id="MBEW02000022">
    <property type="protein sequence ID" value="RDY20734.1"/>
    <property type="molecule type" value="Genomic_DNA"/>
</dbReference>
<dbReference type="Proteomes" id="UP000093352">
    <property type="component" value="Unassembled WGS sequence"/>
</dbReference>
<evidence type="ECO:0000313" key="1">
    <source>
        <dbReference type="EMBL" id="RDY20734.1"/>
    </source>
</evidence>
<comment type="caution">
    <text evidence="1">The sequence shown here is derived from an EMBL/GenBank/DDBJ whole genome shotgun (WGS) entry which is preliminary data.</text>
</comment>
<name>A0A371IJU6_9FIRM</name>
<gene>
    <name evidence="1" type="ORF">BBG48_008605</name>
</gene>
<protein>
    <submittedName>
        <fullName evidence="1">Uncharacterized protein</fullName>
    </submittedName>
</protein>
<reference evidence="1 2" key="1">
    <citation type="journal article" date="2016" name="Genome Announc.">
        <title>Draft Genome Sequence of Criibacterium bergeronii gen. nov., sp. nov., Strain CCRI-22567T, Isolated from a Vaginal Sample from a Woman with Bacterial Vaginosis.</title>
        <authorList>
            <person name="Maheux A.F."/>
            <person name="Berube E."/>
            <person name="Boudreau D.K."/>
            <person name="Raymond F."/>
            <person name="Corbeil J."/>
            <person name="Roy P.H."/>
            <person name="Boissinot M."/>
            <person name="Omar R.F."/>
        </authorList>
    </citation>
    <scope>NUCLEOTIDE SEQUENCE [LARGE SCALE GENOMIC DNA]</scope>
    <source>
        <strain evidence="1 2">CCRI-22567</strain>
    </source>
</reference>
<evidence type="ECO:0000313" key="2">
    <source>
        <dbReference type="Proteomes" id="UP000093352"/>
    </source>
</evidence>
<organism evidence="1 2">
    <name type="scientific">Criibacterium bergeronii</name>
    <dbReference type="NCBI Taxonomy" id="1871336"/>
    <lineage>
        <taxon>Bacteria</taxon>
        <taxon>Bacillati</taxon>
        <taxon>Bacillota</taxon>
        <taxon>Clostridia</taxon>
        <taxon>Peptostreptococcales</taxon>
        <taxon>Filifactoraceae</taxon>
        <taxon>Criibacterium</taxon>
    </lineage>
</organism>
<accession>A0A371IJU6</accession>
<sequence length="80" mass="8912">MSKFKKILFATDGEILEVSIKGEFHQATCKHEFKKGKLIRGTSAQNLLAAKRSKDITMCIKCGKGKAKENGRKKVSKKTL</sequence>
<keyword evidence="2" id="KW-1185">Reference proteome</keyword>